<sequence length="176" mass="20685">MLLPPGIPTLEAYRTKNLTRPDNVFASESLVDCLIRCEVTPQLRPPKTDHFPITTVLRLAVARVPIHVFRNFRQVEWVAFRTALALRLEDLSDPAQPIRTTAEFDDRLCGLMDALQDTICETVPETKLPPFVKRWYSKELDNMRREVNRTRRKAYRLRESPHHPVHADYRRLHNQY</sequence>
<dbReference type="HOGENOM" id="CLU_115679_0_0_1"/>
<dbReference type="SUPFAM" id="SSF56219">
    <property type="entry name" value="DNase I-like"/>
    <property type="match status" value="1"/>
</dbReference>
<evidence type="ECO:0008006" key="4">
    <source>
        <dbReference type="Google" id="ProtNLM"/>
    </source>
</evidence>
<dbReference type="eggNOG" id="ENOG502SRMK">
    <property type="taxonomic scope" value="Eukaryota"/>
</dbReference>
<dbReference type="Gene3D" id="3.60.10.10">
    <property type="entry name" value="Endonuclease/exonuclease/phosphatase"/>
    <property type="match status" value="1"/>
</dbReference>
<proteinExistence type="predicted"/>
<gene>
    <name evidence="2" type="ORF">FOMPIDRAFT_1098982</name>
</gene>
<keyword evidence="1" id="KW-0175">Coiled coil</keyword>
<evidence type="ECO:0000313" key="2">
    <source>
        <dbReference type="EMBL" id="EPS93228.1"/>
    </source>
</evidence>
<reference evidence="2 3" key="1">
    <citation type="journal article" date="2012" name="Science">
        <title>The Paleozoic origin of enzymatic lignin decomposition reconstructed from 31 fungal genomes.</title>
        <authorList>
            <person name="Floudas D."/>
            <person name="Binder M."/>
            <person name="Riley R."/>
            <person name="Barry K."/>
            <person name="Blanchette R.A."/>
            <person name="Henrissat B."/>
            <person name="Martinez A.T."/>
            <person name="Otillar R."/>
            <person name="Spatafora J.W."/>
            <person name="Yadav J.S."/>
            <person name="Aerts A."/>
            <person name="Benoit I."/>
            <person name="Boyd A."/>
            <person name="Carlson A."/>
            <person name="Copeland A."/>
            <person name="Coutinho P.M."/>
            <person name="de Vries R.P."/>
            <person name="Ferreira P."/>
            <person name="Findley K."/>
            <person name="Foster B."/>
            <person name="Gaskell J."/>
            <person name="Glotzer D."/>
            <person name="Gorecki P."/>
            <person name="Heitman J."/>
            <person name="Hesse C."/>
            <person name="Hori C."/>
            <person name="Igarashi K."/>
            <person name="Jurgens J.A."/>
            <person name="Kallen N."/>
            <person name="Kersten P."/>
            <person name="Kohler A."/>
            <person name="Kuees U."/>
            <person name="Kumar T.K.A."/>
            <person name="Kuo A."/>
            <person name="LaButti K."/>
            <person name="Larrondo L.F."/>
            <person name="Lindquist E."/>
            <person name="Ling A."/>
            <person name="Lombard V."/>
            <person name="Lucas S."/>
            <person name="Lundell T."/>
            <person name="Martin R."/>
            <person name="McLaughlin D.J."/>
            <person name="Morgenstern I."/>
            <person name="Morin E."/>
            <person name="Murat C."/>
            <person name="Nagy L.G."/>
            <person name="Nolan M."/>
            <person name="Ohm R.A."/>
            <person name="Patyshakuliyeva A."/>
            <person name="Rokas A."/>
            <person name="Ruiz-Duenas F.J."/>
            <person name="Sabat G."/>
            <person name="Salamov A."/>
            <person name="Samejima M."/>
            <person name="Schmutz J."/>
            <person name="Slot J.C."/>
            <person name="St John F."/>
            <person name="Stenlid J."/>
            <person name="Sun H."/>
            <person name="Sun S."/>
            <person name="Syed K."/>
            <person name="Tsang A."/>
            <person name="Wiebenga A."/>
            <person name="Young D."/>
            <person name="Pisabarro A."/>
            <person name="Eastwood D.C."/>
            <person name="Martin F."/>
            <person name="Cullen D."/>
            <person name="Grigoriev I.V."/>
            <person name="Hibbett D.S."/>
        </authorList>
    </citation>
    <scope>NUCLEOTIDE SEQUENCE</scope>
    <source>
        <strain evidence="3">FP-58527</strain>
    </source>
</reference>
<dbReference type="AlphaFoldDB" id="S8DPX6"/>
<dbReference type="InParanoid" id="S8DPX6"/>
<protein>
    <recommendedName>
        <fullName evidence="4">Endonuclease/exonuclease/phosphatase domain-containing protein</fullName>
    </recommendedName>
</protein>
<name>S8DPX6_FOMSC</name>
<organism evidence="2 3">
    <name type="scientific">Fomitopsis schrenkii</name>
    <name type="common">Brown rot fungus</name>
    <dbReference type="NCBI Taxonomy" id="2126942"/>
    <lineage>
        <taxon>Eukaryota</taxon>
        <taxon>Fungi</taxon>
        <taxon>Dikarya</taxon>
        <taxon>Basidiomycota</taxon>
        <taxon>Agaricomycotina</taxon>
        <taxon>Agaricomycetes</taxon>
        <taxon>Polyporales</taxon>
        <taxon>Fomitopsis</taxon>
    </lineage>
</organism>
<evidence type="ECO:0000313" key="3">
    <source>
        <dbReference type="Proteomes" id="UP000015241"/>
    </source>
</evidence>
<feature type="non-terminal residue" evidence="2">
    <location>
        <position position="176"/>
    </location>
</feature>
<accession>S8DPX6</accession>
<feature type="coiled-coil region" evidence="1">
    <location>
        <begin position="133"/>
        <end position="160"/>
    </location>
</feature>
<evidence type="ECO:0000256" key="1">
    <source>
        <dbReference type="SAM" id="Coils"/>
    </source>
</evidence>
<dbReference type="InterPro" id="IPR036691">
    <property type="entry name" value="Endo/exonu/phosph_ase_sf"/>
</dbReference>
<dbReference type="STRING" id="743788.S8DPX6"/>
<dbReference type="Proteomes" id="UP000015241">
    <property type="component" value="Unassembled WGS sequence"/>
</dbReference>
<keyword evidence="3" id="KW-1185">Reference proteome</keyword>
<dbReference type="OrthoDB" id="2830306at2759"/>
<dbReference type="EMBL" id="KE504289">
    <property type="protein sequence ID" value="EPS93228.1"/>
    <property type="molecule type" value="Genomic_DNA"/>
</dbReference>